<dbReference type="RefSeq" id="WP_013706352.1">
    <property type="nucleotide sequence ID" value="NC_015388.1"/>
</dbReference>
<keyword evidence="4" id="KW-0949">S-adenosyl-L-methionine</keyword>
<dbReference type="SUPFAM" id="SSF53335">
    <property type="entry name" value="S-adenosyl-L-methionine-dependent methyltransferases"/>
    <property type="match status" value="1"/>
</dbReference>
<dbReference type="KEGG" id="dao:Desac_1384"/>
<evidence type="ECO:0000256" key="2">
    <source>
        <dbReference type="ARBA" id="ARBA00022603"/>
    </source>
</evidence>
<evidence type="ECO:0000313" key="8">
    <source>
        <dbReference type="Proteomes" id="UP000000483"/>
    </source>
</evidence>
<dbReference type="Pfam" id="PF02384">
    <property type="entry name" value="N6_Mtase"/>
    <property type="match status" value="1"/>
</dbReference>
<dbReference type="PROSITE" id="PS00092">
    <property type="entry name" value="N6_MTASE"/>
    <property type="match status" value="1"/>
</dbReference>
<dbReference type="GO" id="GO:0009307">
    <property type="term" value="P:DNA restriction-modification system"/>
    <property type="evidence" value="ECO:0007669"/>
    <property type="project" value="UniProtKB-KW"/>
</dbReference>
<feature type="domain" description="DNA methylase adenine-specific" evidence="6">
    <location>
        <begin position="332"/>
        <end position="620"/>
    </location>
</feature>
<accession>F2NHQ3</accession>
<organism evidence="7 8">
    <name type="scientific">Desulfobacca acetoxidans (strain ATCC 700848 / DSM 11109 / ASRB2)</name>
    <dbReference type="NCBI Taxonomy" id="880072"/>
    <lineage>
        <taxon>Bacteria</taxon>
        <taxon>Pseudomonadati</taxon>
        <taxon>Thermodesulfobacteriota</taxon>
        <taxon>Desulfobaccia</taxon>
        <taxon>Desulfobaccales</taxon>
        <taxon>Desulfobaccaceae</taxon>
        <taxon>Desulfobacca</taxon>
    </lineage>
</organism>
<evidence type="ECO:0000256" key="4">
    <source>
        <dbReference type="ARBA" id="ARBA00022691"/>
    </source>
</evidence>
<comment type="similarity">
    <text evidence="1">Belongs to the N(4)/N(6)-methyltransferase family.</text>
</comment>
<name>F2NHQ3_DESAR</name>
<evidence type="ECO:0000256" key="3">
    <source>
        <dbReference type="ARBA" id="ARBA00022679"/>
    </source>
</evidence>
<dbReference type="InterPro" id="IPR002052">
    <property type="entry name" value="DNA_methylase_N6_adenine_CS"/>
</dbReference>
<dbReference type="EMBL" id="CP002629">
    <property type="protein sequence ID" value="AEB09240.1"/>
    <property type="molecule type" value="Genomic_DNA"/>
</dbReference>
<dbReference type="GO" id="GO:0003677">
    <property type="term" value="F:DNA binding"/>
    <property type="evidence" value="ECO:0007669"/>
    <property type="project" value="InterPro"/>
</dbReference>
<dbReference type="PANTHER" id="PTHR33841:SF5">
    <property type="entry name" value="DNA METHYLASE (MODIFICATION METHYLASE) (METHYLTRANSFERASE)-RELATED"/>
    <property type="match status" value="1"/>
</dbReference>
<dbReference type="GO" id="GO:0009007">
    <property type="term" value="F:site-specific DNA-methyltransferase (adenine-specific) activity"/>
    <property type="evidence" value="ECO:0007669"/>
    <property type="project" value="UniProtKB-EC"/>
</dbReference>
<evidence type="ECO:0000256" key="5">
    <source>
        <dbReference type="ARBA" id="ARBA00022747"/>
    </source>
</evidence>
<evidence type="ECO:0000256" key="1">
    <source>
        <dbReference type="ARBA" id="ARBA00006594"/>
    </source>
</evidence>
<keyword evidence="3" id="KW-0808">Transferase</keyword>
<evidence type="ECO:0000313" key="7">
    <source>
        <dbReference type="EMBL" id="AEB09240.1"/>
    </source>
</evidence>
<dbReference type="STRING" id="880072.Desac_1384"/>
<keyword evidence="2 7" id="KW-0489">Methyltransferase</keyword>
<gene>
    <name evidence="7" type="ordered locus">Desac_1384</name>
</gene>
<dbReference type="InterPro" id="IPR050953">
    <property type="entry name" value="N4_N6_ade-DNA_methylase"/>
</dbReference>
<evidence type="ECO:0000259" key="6">
    <source>
        <dbReference type="Pfam" id="PF02384"/>
    </source>
</evidence>
<dbReference type="HOGENOM" id="CLU_267614_0_0_7"/>
<sequence length="1231" mass="141598">MPVIINEWEFTADVGGWINEILAKHPHLPFLRAKCEQRGAQSLKRRDLTLLDSNQVIVLTGEVKLPFQKDGGSPYIESVVQDARQKAQRAGVSFFFTWNVNTFVLWETFSPQTAPKDRQYKAWEVTKVFKPEHLSLPATVHSLKTWLLDFLREFADIQRGAAALGVKLPDEKFIEMLESSLSTPIALTFAELEERYQQPHFKEELSRWMRGEQGWLIYDDPEGIRDNLERSAKFSCYTLVNKLVFFEALLKRYRGQLTKIVIPDHISQGDTLRLHLEKHFAEAKDVTKDYETVFGEEHISIGNRLPFYSDAAVPHWRSLINEIHDFDFSLLDYDVIGSVFERLIAPEERHKFGQFYTRPEVVDLINSFCIRRGDEKVMDPACGGGTFLVRAYVRKRELAPARKHGQLLDDLFGVDISHFATHLSTINLATRDLIDADNYPQIARSDFFNLKTHNPFVTLPVKLKVKGLGKLQHRHAEIPPLDAVVGNPPYIRQEEIPRAKDKKTPEPGTKEFYQVLVEQEAGAELSGRSDIHCYFWPHAATFLKEDGWLCLLTSSQWLDVEYGFKLQRWLLDHFAIAAVFESLVEPWFVGARVATAVTILRRQPDDDARRDNVVRFVQLRRPLREILIHDGTSAGAVMAVDVFRDEILSLTGNTVNARYRARLVRQGDLREEGIRLGRIMSKTLPENGENDLKQGEYYGGKWGVYLRAPDLWFELLDEFSSGFVPLGEIAEVRFGVKSGKDCFFFPKDCSTDCLAQCQDPRDFKDRFGVSRKKVASGKVKLVRCGEGRGEIKPIEAKYLEPEIHSLMEVSGFSVSPQDCSRLILLVSKKKSQLRNQHVLDYIRWGEKQDFHTGPTCYSRTKEGRYWYDLTGHRRGILFWPMSQQYKHAIPINEHNILCNANLYDVILQEHIDPTVIAGILNSSLVVLSKFQYGRPVGVEGNYKTQVVDANIMLIPNPFKGSKKLLSRISLIFLKMKERPALQFLSERRLREMAYRQKGREADLEQLSDLCELDMPDRRELDGAVLEMLGVADPDRRQALIDELYAYLRQFFEWTRQKEEKAILNKLAARRKVKVNPQTMASQILTEIQNDYPLLLRRYEPDFLDVSKPYDVFDLPAEGHPAPLRDLYHDSAVVFMKGAKKIGLVPVAIPEHVPFVVLLAENNVRGLVRVPHAGEECERVGNAFQEFLYQREAVLRELIAKRTVDEDLQEKIYESLQKLLLNPHIDPQSKRY</sequence>
<dbReference type="AlphaFoldDB" id="F2NHQ3"/>
<keyword evidence="5" id="KW-0680">Restriction system</keyword>
<dbReference type="Proteomes" id="UP000000483">
    <property type="component" value="Chromosome"/>
</dbReference>
<protein>
    <submittedName>
        <fullName evidence="7">N-6 DNA methylase</fullName>
    </submittedName>
</protein>
<dbReference type="PRINTS" id="PR00507">
    <property type="entry name" value="N12N6MTFRASE"/>
</dbReference>
<keyword evidence="8" id="KW-1185">Reference proteome</keyword>
<dbReference type="GO" id="GO:0032259">
    <property type="term" value="P:methylation"/>
    <property type="evidence" value="ECO:0007669"/>
    <property type="project" value="UniProtKB-KW"/>
</dbReference>
<proteinExistence type="inferred from homology"/>
<dbReference type="InterPro" id="IPR029063">
    <property type="entry name" value="SAM-dependent_MTases_sf"/>
</dbReference>
<dbReference type="PANTHER" id="PTHR33841">
    <property type="entry name" value="DNA METHYLTRANSFERASE YEEA-RELATED"/>
    <property type="match status" value="1"/>
</dbReference>
<dbReference type="InterPro" id="IPR003356">
    <property type="entry name" value="DNA_methylase_A-5"/>
</dbReference>
<reference evidence="8" key="2">
    <citation type="submission" date="2011-03" db="EMBL/GenBank/DDBJ databases">
        <title>The complete genome of Desulfobacca acetoxidans DSM 11109.</title>
        <authorList>
            <consortium name="US DOE Joint Genome Institute (JGI-PGF)"/>
            <person name="Lucas S."/>
            <person name="Copeland A."/>
            <person name="Lapidus A."/>
            <person name="Bruce D."/>
            <person name="Goodwin L."/>
            <person name="Pitluck S."/>
            <person name="Peters L."/>
            <person name="Kyrpides N."/>
            <person name="Mavromatis K."/>
            <person name="Ivanova N."/>
            <person name="Ovchinnikova G."/>
            <person name="Teshima H."/>
            <person name="Detter J.C."/>
            <person name="Han C."/>
            <person name="Land M."/>
            <person name="Hauser L."/>
            <person name="Markowitz V."/>
            <person name="Cheng J.-F."/>
            <person name="Hugenholtz P."/>
            <person name="Woyke T."/>
            <person name="Wu D."/>
            <person name="Spring S."/>
            <person name="Schueler E."/>
            <person name="Brambilla E."/>
            <person name="Klenk H.-P."/>
            <person name="Eisen J.A."/>
        </authorList>
    </citation>
    <scope>NUCLEOTIDE SEQUENCE [LARGE SCALE GENOMIC DNA]</scope>
    <source>
        <strain evidence="8">ATCC 700848 / DSM 11109 / ASRB2</strain>
    </source>
</reference>
<dbReference type="Gene3D" id="3.40.50.150">
    <property type="entry name" value="Vaccinia Virus protein VP39"/>
    <property type="match status" value="1"/>
</dbReference>
<dbReference type="GO" id="GO:0008170">
    <property type="term" value="F:N-methyltransferase activity"/>
    <property type="evidence" value="ECO:0007669"/>
    <property type="project" value="InterPro"/>
</dbReference>
<dbReference type="eggNOG" id="COG0286">
    <property type="taxonomic scope" value="Bacteria"/>
</dbReference>
<reference evidence="7 8" key="1">
    <citation type="journal article" date="2011" name="Stand. Genomic Sci.">
        <title>Complete genome sequence of the acetate-degrading sulfate reducer Desulfobacca acetoxidans type strain (ASRB2).</title>
        <authorList>
            <person name="Goker M."/>
            <person name="Teshima H."/>
            <person name="Lapidus A."/>
            <person name="Nolan M."/>
            <person name="Lucas S."/>
            <person name="Hammon N."/>
            <person name="Deshpande S."/>
            <person name="Cheng J.F."/>
            <person name="Tapia R."/>
            <person name="Han C."/>
            <person name="Goodwin L."/>
            <person name="Pitluck S."/>
            <person name="Huntemann M."/>
            <person name="Liolios K."/>
            <person name="Ivanova N."/>
            <person name="Pagani I."/>
            <person name="Mavromatis K."/>
            <person name="Ovchinikova G."/>
            <person name="Pati A."/>
            <person name="Chen A."/>
            <person name="Palaniappan K."/>
            <person name="Land M."/>
            <person name="Hauser L."/>
            <person name="Brambilla E.M."/>
            <person name="Rohde M."/>
            <person name="Spring S."/>
            <person name="Detter J.C."/>
            <person name="Woyke T."/>
            <person name="Bristow J."/>
            <person name="Eisen J.A."/>
            <person name="Markowitz V."/>
            <person name="Hugenholtz P."/>
            <person name="Kyrpides N.C."/>
            <person name="Klenk H.P."/>
        </authorList>
    </citation>
    <scope>NUCLEOTIDE SEQUENCE [LARGE SCALE GENOMIC DNA]</scope>
    <source>
        <strain evidence="8">ATCC 700848 / DSM 11109 / ASRB2</strain>
    </source>
</reference>